<sequence length="110" mass="12605">MDNEENENIPFQIILHAGESKADSFLAMQSARKGNFEEADKYMKTAIDELQQAHQIQTNMMVKEANGEKIGFSVMFVHAQDHLSMAIFAKDIAKEYIEGFKLFYERGLLK</sequence>
<dbReference type="PANTHER" id="PTHR34382:SF7">
    <property type="entry name" value="PTS SYSTEM N,N'-DIACETYLCHITOBIOSE-SPECIFIC EIIA COMPONENT"/>
    <property type="match status" value="1"/>
</dbReference>
<keyword evidence="4" id="KW-0598">Phosphotransferase system</keyword>
<feature type="active site" description="Tele-phosphohistidine intermediate" evidence="5">
    <location>
        <position position="78"/>
    </location>
</feature>
<evidence type="ECO:0000256" key="3">
    <source>
        <dbReference type="ARBA" id="ARBA00022679"/>
    </source>
</evidence>
<evidence type="ECO:0000313" key="9">
    <source>
        <dbReference type="Proteomes" id="UP000461880"/>
    </source>
</evidence>
<dbReference type="Pfam" id="PF02255">
    <property type="entry name" value="PTS_IIA"/>
    <property type="match status" value="1"/>
</dbReference>
<feature type="binding site" evidence="6">
    <location>
        <position position="81"/>
    </location>
    <ligand>
        <name>Mg(2+)</name>
        <dbReference type="ChEBI" id="CHEBI:18420"/>
        <note>ligand shared between all trimeric partners</note>
    </ligand>
</feature>
<dbReference type="Proteomes" id="UP000461880">
    <property type="component" value="Unassembled WGS sequence"/>
</dbReference>
<comment type="cofactor">
    <cofactor evidence="6">
        <name>Mg(2+)</name>
        <dbReference type="ChEBI" id="CHEBI:18420"/>
    </cofactor>
    <text evidence="6">Binds 1 Mg(2+) ion per trimer.</text>
</comment>
<dbReference type="PANTHER" id="PTHR34382">
    <property type="entry name" value="PTS SYSTEM N,N'-DIACETYLCHITOBIOSE-SPECIFIC EIIA COMPONENT"/>
    <property type="match status" value="1"/>
</dbReference>
<gene>
    <name evidence="8" type="ORF">FYJ51_06025</name>
</gene>
<comment type="caution">
    <text evidence="8">The sequence shown here is derived from an EMBL/GenBank/DDBJ whole genome shotgun (WGS) entry which is preliminary data.</text>
</comment>
<evidence type="ECO:0000256" key="2">
    <source>
        <dbReference type="ARBA" id="ARBA00022597"/>
    </source>
</evidence>
<keyword evidence="2" id="KW-0762">Sugar transport</keyword>
<keyword evidence="6" id="KW-0479">Metal-binding</keyword>
<evidence type="ECO:0000256" key="7">
    <source>
        <dbReference type="PROSITE-ProRule" id="PRU00418"/>
    </source>
</evidence>
<dbReference type="GO" id="GO:0009401">
    <property type="term" value="P:phosphoenolpyruvate-dependent sugar phosphotransferase system"/>
    <property type="evidence" value="ECO:0007669"/>
    <property type="project" value="UniProtKB-KW"/>
</dbReference>
<evidence type="ECO:0000256" key="1">
    <source>
        <dbReference type="ARBA" id="ARBA00022448"/>
    </source>
</evidence>
<proteinExistence type="predicted"/>
<dbReference type="InterPro" id="IPR003188">
    <property type="entry name" value="PTS_IIA_lac/cel"/>
</dbReference>
<dbReference type="GO" id="GO:0016740">
    <property type="term" value="F:transferase activity"/>
    <property type="evidence" value="ECO:0007669"/>
    <property type="project" value="UniProtKB-KW"/>
</dbReference>
<evidence type="ECO:0000256" key="5">
    <source>
        <dbReference type="PIRSR" id="PIRSR000699-1"/>
    </source>
</evidence>
<protein>
    <submittedName>
        <fullName evidence="8">PTS lactose/cellobiose transporter subunit IIA</fullName>
    </submittedName>
</protein>
<keyword evidence="3" id="KW-0808">Transferase</keyword>
<dbReference type="SUPFAM" id="SSF46973">
    <property type="entry name" value="Enzyme IIa from lactose specific PTS, IIa-lac"/>
    <property type="match status" value="1"/>
</dbReference>
<accession>A0A7X2TF83</accession>
<keyword evidence="9" id="KW-1185">Reference proteome</keyword>
<keyword evidence="1" id="KW-0813">Transport</keyword>
<dbReference type="EMBL" id="VUMN01000011">
    <property type="protein sequence ID" value="MSS58459.1"/>
    <property type="molecule type" value="Genomic_DNA"/>
</dbReference>
<evidence type="ECO:0000256" key="4">
    <source>
        <dbReference type="ARBA" id="ARBA00022683"/>
    </source>
</evidence>
<keyword evidence="6" id="KW-0460">Magnesium</keyword>
<dbReference type="InterPro" id="IPR036542">
    <property type="entry name" value="PTS_IIA_lac/cel_sf"/>
</dbReference>
<dbReference type="PIRSF" id="PIRSF000699">
    <property type="entry name" value="PTS_IILac_III"/>
    <property type="match status" value="1"/>
</dbReference>
<feature type="modified residue" description="Phosphohistidine; by HPr" evidence="7">
    <location>
        <position position="78"/>
    </location>
</feature>
<dbReference type="RefSeq" id="WP_154504254.1">
    <property type="nucleotide sequence ID" value="NZ_VUMN01000011.1"/>
</dbReference>
<dbReference type="Gene3D" id="1.20.58.80">
    <property type="entry name" value="Phosphotransferase system, lactose/cellobiose-type IIA subunit"/>
    <property type="match status" value="1"/>
</dbReference>
<reference evidence="8 9" key="1">
    <citation type="submission" date="2019-08" db="EMBL/GenBank/DDBJ databases">
        <title>In-depth cultivation of the pig gut microbiome towards novel bacterial diversity and tailored functional studies.</title>
        <authorList>
            <person name="Wylensek D."/>
            <person name="Hitch T.C.A."/>
            <person name="Clavel T."/>
        </authorList>
    </citation>
    <scope>NUCLEOTIDE SEQUENCE [LARGE SCALE GENOMIC DNA]</scope>
    <source>
        <strain evidence="8 9">Oil+RF-744-GAM-WT-6</strain>
    </source>
</reference>
<dbReference type="CDD" id="cd00215">
    <property type="entry name" value="PTS_IIA_lac"/>
    <property type="match status" value="1"/>
</dbReference>
<dbReference type="GO" id="GO:0046872">
    <property type="term" value="F:metal ion binding"/>
    <property type="evidence" value="ECO:0007669"/>
    <property type="project" value="UniProtKB-KW"/>
</dbReference>
<organism evidence="8 9">
    <name type="scientific">Stecheria intestinalis</name>
    <dbReference type="NCBI Taxonomy" id="2606630"/>
    <lineage>
        <taxon>Bacteria</taxon>
        <taxon>Bacillati</taxon>
        <taxon>Bacillota</taxon>
        <taxon>Erysipelotrichia</taxon>
        <taxon>Erysipelotrichales</taxon>
        <taxon>Erysipelotrichaceae</taxon>
        <taxon>Stecheria</taxon>
    </lineage>
</organism>
<name>A0A7X2TF83_9FIRM</name>
<evidence type="ECO:0000313" key="8">
    <source>
        <dbReference type="EMBL" id="MSS58459.1"/>
    </source>
</evidence>
<dbReference type="PROSITE" id="PS51095">
    <property type="entry name" value="PTS_EIIA_TYPE_3"/>
    <property type="match status" value="1"/>
</dbReference>
<evidence type="ECO:0000256" key="6">
    <source>
        <dbReference type="PIRSR" id="PIRSR000699-2"/>
    </source>
</evidence>
<dbReference type="AlphaFoldDB" id="A0A7X2TF83"/>